<evidence type="ECO:0000256" key="2">
    <source>
        <dbReference type="SAM" id="Phobius"/>
    </source>
</evidence>
<feature type="region of interest" description="Disordered" evidence="1">
    <location>
        <begin position="1"/>
        <end position="20"/>
    </location>
</feature>
<sequence>MPRRESYQTDDDYDDRRGSASGGGGIPGWVWVVGGGGALAVVVVVGLMFFAFTARREAMVQHEVARAELARDEAQMMRAEGNAVGGHGAVGMAPDRLPVLSLLRVTNAYKNDPGTAEVRYTNQRVRVRVEVKATGEGWVGTSADLGSGPPRPMASNVIFRLDDDGVAAGTTVVIEGMCAGLSPGPADGPMRGPTLTFTNCRVVRE</sequence>
<dbReference type="AlphaFoldDB" id="A0A517Y111"/>
<organism evidence="3 4">
    <name type="scientific">Urbifossiella limnaea</name>
    <dbReference type="NCBI Taxonomy" id="2528023"/>
    <lineage>
        <taxon>Bacteria</taxon>
        <taxon>Pseudomonadati</taxon>
        <taxon>Planctomycetota</taxon>
        <taxon>Planctomycetia</taxon>
        <taxon>Gemmatales</taxon>
        <taxon>Gemmataceae</taxon>
        <taxon>Urbifossiella</taxon>
    </lineage>
</organism>
<keyword evidence="2" id="KW-0812">Transmembrane</keyword>
<accession>A0A517Y111</accession>
<evidence type="ECO:0000256" key="1">
    <source>
        <dbReference type="SAM" id="MobiDB-lite"/>
    </source>
</evidence>
<gene>
    <name evidence="3" type="ORF">ETAA1_54340</name>
</gene>
<dbReference type="KEGG" id="uli:ETAA1_54340"/>
<feature type="transmembrane region" description="Helical" evidence="2">
    <location>
        <begin position="29"/>
        <end position="52"/>
    </location>
</feature>
<dbReference type="Proteomes" id="UP000319576">
    <property type="component" value="Chromosome"/>
</dbReference>
<protein>
    <submittedName>
        <fullName evidence="3">Uncharacterized protein</fullName>
    </submittedName>
</protein>
<keyword evidence="4" id="KW-1185">Reference proteome</keyword>
<dbReference type="EMBL" id="CP036273">
    <property type="protein sequence ID" value="QDU23434.1"/>
    <property type="molecule type" value="Genomic_DNA"/>
</dbReference>
<evidence type="ECO:0000313" key="3">
    <source>
        <dbReference type="EMBL" id="QDU23434.1"/>
    </source>
</evidence>
<dbReference type="RefSeq" id="WP_145243681.1">
    <property type="nucleotide sequence ID" value="NZ_CP036273.1"/>
</dbReference>
<keyword evidence="2" id="KW-1133">Transmembrane helix</keyword>
<evidence type="ECO:0000313" key="4">
    <source>
        <dbReference type="Proteomes" id="UP000319576"/>
    </source>
</evidence>
<name>A0A517Y111_9BACT</name>
<keyword evidence="2" id="KW-0472">Membrane</keyword>
<proteinExistence type="predicted"/>
<reference evidence="3 4" key="1">
    <citation type="submission" date="2019-02" db="EMBL/GenBank/DDBJ databases">
        <title>Deep-cultivation of Planctomycetes and their phenomic and genomic characterization uncovers novel biology.</title>
        <authorList>
            <person name="Wiegand S."/>
            <person name="Jogler M."/>
            <person name="Boedeker C."/>
            <person name="Pinto D."/>
            <person name="Vollmers J."/>
            <person name="Rivas-Marin E."/>
            <person name="Kohn T."/>
            <person name="Peeters S.H."/>
            <person name="Heuer A."/>
            <person name="Rast P."/>
            <person name="Oberbeckmann S."/>
            <person name="Bunk B."/>
            <person name="Jeske O."/>
            <person name="Meyerdierks A."/>
            <person name="Storesund J.E."/>
            <person name="Kallscheuer N."/>
            <person name="Luecker S."/>
            <person name="Lage O.M."/>
            <person name="Pohl T."/>
            <person name="Merkel B.J."/>
            <person name="Hornburger P."/>
            <person name="Mueller R.-W."/>
            <person name="Bruemmer F."/>
            <person name="Labrenz M."/>
            <person name="Spormann A.M."/>
            <person name="Op den Camp H."/>
            <person name="Overmann J."/>
            <person name="Amann R."/>
            <person name="Jetten M.S.M."/>
            <person name="Mascher T."/>
            <person name="Medema M.H."/>
            <person name="Devos D.P."/>
            <person name="Kaster A.-K."/>
            <person name="Ovreas L."/>
            <person name="Rohde M."/>
            <person name="Galperin M.Y."/>
            <person name="Jogler C."/>
        </authorList>
    </citation>
    <scope>NUCLEOTIDE SEQUENCE [LARGE SCALE GENOMIC DNA]</scope>
    <source>
        <strain evidence="3 4">ETA_A1</strain>
    </source>
</reference>